<name>A0A542E2L3_9MICO</name>
<protein>
    <submittedName>
        <fullName evidence="1">Uncharacterized protein</fullName>
    </submittedName>
</protein>
<comment type="caution">
    <text evidence="1">The sequence shown here is derived from an EMBL/GenBank/DDBJ whole genome shotgun (WGS) entry which is preliminary data.</text>
</comment>
<organism evidence="1 2">
    <name type="scientific">Lapillicoccus jejuensis</name>
    <dbReference type="NCBI Taxonomy" id="402171"/>
    <lineage>
        <taxon>Bacteria</taxon>
        <taxon>Bacillati</taxon>
        <taxon>Actinomycetota</taxon>
        <taxon>Actinomycetes</taxon>
        <taxon>Micrococcales</taxon>
        <taxon>Intrasporangiaceae</taxon>
        <taxon>Lapillicoccus</taxon>
    </lineage>
</organism>
<dbReference type="Pfam" id="PF21853">
    <property type="entry name" value="DUF6912"/>
    <property type="match status" value="1"/>
</dbReference>
<proteinExistence type="predicted"/>
<dbReference type="InterPro" id="IPR054206">
    <property type="entry name" value="DUF6912"/>
</dbReference>
<gene>
    <name evidence="1" type="ORF">FB458_2692</name>
</gene>
<dbReference type="RefSeq" id="WP_141848925.1">
    <property type="nucleotide sequence ID" value="NZ_BAAAPR010000009.1"/>
</dbReference>
<dbReference type="AlphaFoldDB" id="A0A542E2L3"/>
<accession>A0A542E2L3</accession>
<sequence length="144" mass="15325">MHQCRVYLPLGPAGVRTLHQDKGIRVADGYAVTTALERAHPEEDEEGLEYLALQDALAAGLAARESRSSLVVVVAADVPSDRLDLRAPATSPPSRLALRDAVALGKVVALHVEEPPAGGSDEPDLLWYDVTELAEVVRLTAAGR</sequence>
<evidence type="ECO:0000313" key="1">
    <source>
        <dbReference type="EMBL" id="TQJ09580.1"/>
    </source>
</evidence>
<dbReference type="Proteomes" id="UP000317893">
    <property type="component" value="Unassembled WGS sequence"/>
</dbReference>
<dbReference type="OrthoDB" id="4866617at2"/>
<reference evidence="1 2" key="1">
    <citation type="submission" date="2019-06" db="EMBL/GenBank/DDBJ databases">
        <title>Sequencing the genomes of 1000 actinobacteria strains.</title>
        <authorList>
            <person name="Klenk H.-P."/>
        </authorList>
    </citation>
    <scope>NUCLEOTIDE SEQUENCE [LARGE SCALE GENOMIC DNA]</scope>
    <source>
        <strain evidence="1 2">DSM 18607</strain>
    </source>
</reference>
<dbReference type="EMBL" id="VFMN01000001">
    <property type="protein sequence ID" value="TQJ09580.1"/>
    <property type="molecule type" value="Genomic_DNA"/>
</dbReference>
<evidence type="ECO:0000313" key="2">
    <source>
        <dbReference type="Proteomes" id="UP000317893"/>
    </source>
</evidence>
<keyword evidence="2" id="KW-1185">Reference proteome</keyword>